<dbReference type="RefSeq" id="WP_118458509.1">
    <property type="nucleotide sequence ID" value="NZ_JACOOK010000001.1"/>
</dbReference>
<evidence type="ECO:0000313" key="1">
    <source>
        <dbReference type="EMBL" id="MBC5615782.1"/>
    </source>
</evidence>
<dbReference type="Proteomes" id="UP000636891">
    <property type="component" value="Unassembled WGS sequence"/>
</dbReference>
<name>A0ABR7CJE1_9BACT</name>
<accession>A0ABR7CJE1</accession>
<protein>
    <submittedName>
        <fullName evidence="1">Uncharacterized protein</fullName>
    </submittedName>
</protein>
<gene>
    <name evidence="1" type="ORF">H8S08_01935</name>
</gene>
<sequence length="133" mass="13858">MKQKAFCIIGAIAAGVFAFAVYFSAEKSIITNELLLANVEALVQNENNSSTKCPNPYDVPDMTMAYPQHTATVGANADGEIIIGGFKLPITVSGGASVTITYHISECSRPAPKACCPYADAGKVTVIACAPAQ</sequence>
<proteinExistence type="predicted"/>
<keyword evidence="2" id="KW-1185">Reference proteome</keyword>
<comment type="caution">
    <text evidence="1">The sequence shown here is derived from an EMBL/GenBank/DDBJ whole genome shotgun (WGS) entry which is preliminary data.</text>
</comment>
<evidence type="ECO:0000313" key="2">
    <source>
        <dbReference type="Proteomes" id="UP000636891"/>
    </source>
</evidence>
<organism evidence="1 2">
    <name type="scientific">Alistipes hominis</name>
    <dbReference type="NCBI Taxonomy" id="2763015"/>
    <lineage>
        <taxon>Bacteria</taxon>
        <taxon>Pseudomonadati</taxon>
        <taxon>Bacteroidota</taxon>
        <taxon>Bacteroidia</taxon>
        <taxon>Bacteroidales</taxon>
        <taxon>Rikenellaceae</taxon>
        <taxon>Alistipes</taxon>
    </lineage>
</organism>
<dbReference type="EMBL" id="JACOOK010000001">
    <property type="protein sequence ID" value="MBC5615782.1"/>
    <property type="molecule type" value="Genomic_DNA"/>
</dbReference>
<reference evidence="1 2" key="1">
    <citation type="submission" date="2020-08" db="EMBL/GenBank/DDBJ databases">
        <title>Genome public.</title>
        <authorList>
            <person name="Liu C."/>
            <person name="Sun Q."/>
        </authorList>
    </citation>
    <scope>NUCLEOTIDE SEQUENCE [LARGE SCALE GENOMIC DNA]</scope>
    <source>
        <strain evidence="1 2">New-7</strain>
    </source>
</reference>